<dbReference type="EMBL" id="ACIO01000191">
    <property type="protein sequence ID" value="EFC99334.1"/>
    <property type="molecule type" value="Genomic_DNA"/>
</dbReference>
<organism evidence="1 2">
    <name type="scientific">Hungatella hathewayi DSM 13479</name>
    <dbReference type="NCBI Taxonomy" id="566550"/>
    <lineage>
        <taxon>Bacteria</taxon>
        <taxon>Bacillati</taxon>
        <taxon>Bacillota</taxon>
        <taxon>Clostridia</taxon>
        <taxon>Lachnospirales</taxon>
        <taxon>Lachnospiraceae</taxon>
        <taxon>Hungatella</taxon>
    </lineage>
</organism>
<dbReference type="HOGENOM" id="CLU_3217237_0_0_9"/>
<evidence type="ECO:0000313" key="2">
    <source>
        <dbReference type="Proteomes" id="UP000004968"/>
    </source>
</evidence>
<dbReference type="Proteomes" id="UP000004968">
    <property type="component" value="Unassembled WGS sequence"/>
</dbReference>
<name>D3AFR6_9FIRM</name>
<proteinExistence type="predicted"/>
<evidence type="ECO:0000313" key="1">
    <source>
        <dbReference type="EMBL" id="EFC99334.1"/>
    </source>
</evidence>
<reference evidence="1 2" key="1">
    <citation type="submission" date="2010-01" db="EMBL/GenBank/DDBJ databases">
        <authorList>
            <person name="Weinstock G."/>
            <person name="Sodergren E."/>
            <person name="Clifton S."/>
            <person name="Fulton L."/>
            <person name="Fulton B."/>
            <person name="Courtney L."/>
            <person name="Fronick C."/>
            <person name="Harrison M."/>
            <person name="Strong C."/>
            <person name="Farmer C."/>
            <person name="Delahaunty K."/>
            <person name="Markovic C."/>
            <person name="Hall O."/>
            <person name="Minx P."/>
            <person name="Tomlinson C."/>
            <person name="Mitreva M."/>
            <person name="Nelson J."/>
            <person name="Hou S."/>
            <person name="Wollam A."/>
            <person name="Pepin K.H."/>
            <person name="Johnson M."/>
            <person name="Bhonagiri V."/>
            <person name="Nash W.E."/>
            <person name="Warren W."/>
            <person name="Chinwalla A."/>
            <person name="Mardis E.R."/>
            <person name="Wilson R.K."/>
        </authorList>
    </citation>
    <scope>NUCLEOTIDE SEQUENCE [LARGE SCALE GENOMIC DNA]</scope>
    <source>
        <strain evidence="1 2">DSM 13479</strain>
    </source>
</reference>
<accession>D3AFR6</accession>
<sequence>MSPFLVYFALFEGGMRVAAMHICNHQILLSGMVLIYNFVHHLFL</sequence>
<gene>
    <name evidence="1" type="ORF">CLOSTHATH_02451</name>
</gene>
<protein>
    <submittedName>
        <fullName evidence="1">Uncharacterized protein</fullName>
    </submittedName>
</protein>
<dbReference type="AlphaFoldDB" id="D3AFR6"/>
<comment type="caution">
    <text evidence="1">The sequence shown here is derived from an EMBL/GenBank/DDBJ whole genome shotgun (WGS) entry which is preliminary data.</text>
</comment>